<dbReference type="RefSeq" id="WP_251932816.1">
    <property type="nucleotide sequence ID" value="NZ_CP098747.1"/>
</dbReference>
<accession>A0ABY4VZJ5</accession>
<sequence length="60" mass="6839">MANTSLDKEKQAIVKNLIDTCGLQQALHAATQFGWHDIATEISQEIDRTKHDRRKAPTRH</sequence>
<gene>
    <name evidence="1" type="ORF">NBZ79_12580</name>
</gene>
<organism evidence="1 2">
    <name type="scientific">Sneathiella marina</name>
    <dbReference type="NCBI Taxonomy" id="2950108"/>
    <lineage>
        <taxon>Bacteria</taxon>
        <taxon>Pseudomonadati</taxon>
        <taxon>Pseudomonadota</taxon>
        <taxon>Alphaproteobacteria</taxon>
        <taxon>Sneathiellales</taxon>
        <taxon>Sneathiellaceae</taxon>
        <taxon>Sneathiella</taxon>
    </lineage>
</organism>
<proteinExistence type="predicted"/>
<dbReference type="Proteomes" id="UP001056291">
    <property type="component" value="Chromosome"/>
</dbReference>
<protein>
    <submittedName>
        <fullName evidence="1">Uncharacterized protein</fullName>
    </submittedName>
</protein>
<name>A0ABY4VZJ5_9PROT</name>
<evidence type="ECO:0000313" key="2">
    <source>
        <dbReference type="Proteomes" id="UP001056291"/>
    </source>
</evidence>
<keyword evidence="2" id="KW-1185">Reference proteome</keyword>
<evidence type="ECO:0000313" key="1">
    <source>
        <dbReference type="EMBL" id="USG60014.1"/>
    </source>
</evidence>
<reference evidence="1" key="1">
    <citation type="submission" date="2022-06" db="EMBL/GenBank/DDBJ databases">
        <title>Sneathiella actinostolidae sp. nov., isolated from a sea anemonein the Western Pacific Ocean.</title>
        <authorList>
            <person name="Wei M.J."/>
        </authorList>
    </citation>
    <scope>NUCLEOTIDE SEQUENCE</scope>
    <source>
        <strain evidence="1">PHK-P5</strain>
    </source>
</reference>
<dbReference type="EMBL" id="CP098747">
    <property type="protein sequence ID" value="USG60014.1"/>
    <property type="molecule type" value="Genomic_DNA"/>
</dbReference>